<dbReference type="InterPro" id="IPR051685">
    <property type="entry name" value="Ycf3/AcsC/BcsC/TPR_MFPF"/>
</dbReference>
<feature type="transmembrane region" description="Helical" evidence="4">
    <location>
        <begin position="106"/>
        <end position="129"/>
    </location>
</feature>
<keyword evidence="1" id="KW-0677">Repeat</keyword>
<dbReference type="RefSeq" id="WP_119753093.1">
    <property type="nucleotide sequence ID" value="NZ_CP032382.1"/>
</dbReference>
<dbReference type="OrthoDB" id="982408at2"/>
<dbReference type="Pfam" id="PF13432">
    <property type="entry name" value="TPR_16"/>
    <property type="match status" value="1"/>
</dbReference>
<dbReference type="InterPro" id="IPR019734">
    <property type="entry name" value="TPR_rpt"/>
</dbReference>
<protein>
    <submittedName>
        <fullName evidence="5">Tetratricopeptide repeat protein</fullName>
    </submittedName>
</protein>
<keyword evidence="2 3" id="KW-0802">TPR repeat</keyword>
<evidence type="ECO:0000256" key="1">
    <source>
        <dbReference type="ARBA" id="ARBA00022737"/>
    </source>
</evidence>
<dbReference type="EMBL" id="CP032382">
    <property type="protein sequence ID" value="AYB29781.1"/>
    <property type="molecule type" value="Genomic_DNA"/>
</dbReference>
<name>A0A385SH49_9BACT</name>
<dbReference type="InterPro" id="IPR011990">
    <property type="entry name" value="TPR-like_helical_dom_sf"/>
</dbReference>
<evidence type="ECO:0000256" key="3">
    <source>
        <dbReference type="PROSITE-ProRule" id="PRU00339"/>
    </source>
</evidence>
<dbReference type="Proteomes" id="UP000266183">
    <property type="component" value="Chromosome"/>
</dbReference>
<dbReference type="Pfam" id="PF13181">
    <property type="entry name" value="TPR_8"/>
    <property type="match status" value="1"/>
</dbReference>
<evidence type="ECO:0000313" key="5">
    <source>
        <dbReference type="EMBL" id="AYB29781.1"/>
    </source>
</evidence>
<keyword evidence="4" id="KW-1133">Transmembrane helix</keyword>
<evidence type="ECO:0000256" key="4">
    <source>
        <dbReference type="SAM" id="Phobius"/>
    </source>
</evidence>
<gene>
    <name evidence="5" type="ORF">D4L85_03950</name>
</gene>
<dbReference type="SMART" id="SM00028">
    <property type="entry name" value="TPR"/>
    <property type="match status" value="5"/>
</dbReference>
<organism evidence="5 6">
    <name type="scientific">Chryseolinea soli</name>
    <dbReference type="NCBI Taxonomy" id="2321403"/>
    <lineage>
        <taxon>Bacteria</taxon>
        <taxon>Pseudomonadati</taxon>
        <taxon>Bacteroidota</taxon>
        <taxon>Cytophagia</taxon>
        <taxon>Cytophagales</taxon>
        <taxon>Fulvivirgaceae</taxon>
        <taxon>Chryseolinea</taxon>
    </lineage>
</organism>
<dbReference type="SUPFAM" id="SSF48452">
    <property type="entry name" value="TPR-like"/>
    <property type="match status" value="1"/>
</dbReference>
<sequence>MNDGTSRGPDPKKARLYFLLGCTGLFCMALLWSVDRSLVAISLGFAAICFLLAFNSRPASTTRREGPVFQKQRDYTPATFLSVLFGRLLKGQQTPHQPANPQRRSAAVVIIFVVFVFTIILVVTLSSLFSDDSPMEAYGYFQTADNQYYNQQYDSARMNYRRAWQVNPKYAEAYLGYGRTLFMQSQSDSAIIVFDQALAIDPDLKEASYGKAEVFADQKKYDEAIAILSQLVADYPDYEDARQALGDCYYTQKKFDEALPFYESVYANANSRSHILCYIMAYIYDTKGNTQKAIPLYQEALQYDSTVVDIYHRLGELLPGEDGNVYRTKAVTLNR</sequence>
<dbReference type="Gene3D" id="1.25.40.10">
    <property type="entry name" value="Tetratricopeptide repeat domain"/>
    <property type="match status" value="1"/>
</dbReference>
<keyword evidence="6" id="KW-1185">Reference proteome</keyword>
<evidence type="ECO:0000256" key="2">
    <source>
        <dbReference type="ARBA" id="ARBA00022803"/>
    </source>
</evidence>
<keyword evidence="4" id="KW-0472">Membrane</keyword>
<proteinExistence type="predicted"/>
<feature type="repeat" description="TPR" evidence="3">
    <location>
        <begin position="171"/>
        <end position="204"/>
    </location>
</feature>
<dbReference type="PANTHER" id="PTHR44943:SF8">
    <property type="entry name" value="TPR REPEAT-CONTAINING PROTEIN MJ0263"/>
    <property type="match status" value="1"/>
</dbReference>
<evidence type="ECO:0000313" key="6">
    <source>
        <dbReference type="Proteomes" id="UP000266183"/>
    </source>
</evidence>
<feature type="transmembrane region" description="Helical" evidence="4">
    <location>
        <begin position="16"/>
        <end position="32"/>
    </location>
</feature>
<dbReference type="Pfam" id="PF14559">
    <property type="entry name" value="TPR_19"/>
    <property type="match status" value="1"/>
</dbReference>
<dbReference type="PROSITE" id="PS50005">
    <property type="entry name" value="TPR"/>
    <property type="match status" value="1"/>
</dbReference>
<dbReference type="PANTHER" id="PTHR44943">
    <property type="entry name" value="CELLULOSE SYNTHASE OPERON PROTEIN C"/>
    <property type="match status" value="1"/>
</dbReference>
<reference evidence="6" key="1">
    <citation type="submission" date="2018-09" db="EMBL/GenBank/DDBJ databases">
        <title>Chryseolinea sp. KIS68-18 isolated from soil.</title>
        <authorList>
            <person name="Weon H.-Y."/>
            <person name="Kwon S.-W."/>
            <person name="Lee S.A."/>
        </authorList>
    </citation>
    <scope>NUCLEOTIDE SEQUENCE [LARGE SCALE GENOMIC DNA]</scope>
    <source>
        <strain evidence="6">KIS68-18</strain>
    </source>
</reference>
<dbReference type="AlphaFoldDB" id="A0A385SH49"/>
<keyword evidence="4" id="KW-0812">Transmembrane</keyword>
<accession>A0A385SH49</accession>
<dbReference type="KEGG" id="chk:D4L85_03950"/>
<feature type="transmembrane region" description="Helical" evidence="4">
    <location>
        <begin position="38"/>
        <end position="54"/>
    </location>
</feature>